<feature type="transmembrane region" description="Helical" evidence="8">
    <location>
        <begin position="362"/>
        <end position="381"/>
    </location>
</feature>
<evidence type="ECO:0000256" key="1">
    <source>
        <dbReference type="ARBA" id="ARBA00004651"/>
    </source>
</evidence>
<comment type="subcellular location">
    <subcellularLocation>
        <location evidence="1">Cell membrane</location>
        <topology evidence="1">Multi-pass membrane protein</topology>
    </subcellularLocation>
</comment>
<keyword evidence="6 8" id="KW-1133">Transmembrane helix</keyword>
<dbReference type="EMBL" id="MFJR01000007">
    <property type="protein sequence ID" value="OGG26677.1"/>
    <property type="molecule type" value="Genomic_DNA"/>
</dbReference>
<evidence type="ECO:0000256" key="8">
    <source>
        <dbReference type="SAM" id="Phobius"/>
    </source>
</evidence>
<evidence type="ECO:0000256" key="3">
    <source>
        <dbReference type="ARBA" id="ARBA00022676"/>
    </source>
</evidence>
<feature type="transmembrane region" description="Helical" evidence="8">
    <location>
        <begin position="273"/>
        <end position="290"/>
    </location>
</feature>
<feature type="transmembrane region" description="Helical" evidence="8">
    <location>
        <begin position="118"/>
        <end position="134"/>
    </location>
</feature>
<keyword evidence="4" id="KW-0808">Transferase</keyword>
<evidence type="ECO:0000256" key="5">
    <source>
        <dbReference type="ARBA" id="ARBA00022692"/>
    </source>
</evidence>
<accession>A0A1F6AQX5</accession>
<dbReference type="PANTHER" id="PTHR33908:SF11">
    <property type="entry name" value="MEMBRANE PROTEIN"/>
    <property type="match status" value="1"/>
</dbReference>
<proteinExistence type="predicted"/>
<feature type="transmembrane region" description="Helical" evidence="8">
    <location>
        <begin position="88"/>
        <end position="109"/>
    </location>
</feature>
<feature type="transmembrane region" description="Helical" evidence="8">
    <location>
        <begin position="140"/>
        <end position="160"/>
    </location>
</feature>
<feature type="transmembrane region" description="Helical" evidence="8">
    <location>
        <begin position="388"/>
        <end position="408"/>
    </location>
</feature>
<reference evidence="10 11" key="1">
    <citation type="journal article" date="2016" name="Nat. Commun.">
        <title>Thousands of microbial genomes shed light on interconnected biogeochemical processes in an aquifer system.</title>
        <authorList>
            <person name="Anantharaman K."/>
            <person name="Brown C.T."/>
            <person name="Hug L.A."/>
            <person name="Sharon I."/>
            <person name="Castelle C.J."/>
            <person name="Probst A.J."/>
            <person name="Thomas B.C."/>
            <person name="Singh A."/>
            <person name="Wilkins M.J."/>
            <person name="Karaoz U."/>
            <person name="Brodie E.L."/>
            <person name="Williams K.H."/>
            <person name="Hubbard S.S."/>
            <person name="Banfield J.F."/>
        </authorList>
    </citation>
    <scope>NUCLEOTIDE SEQUENCE [LARGE SCALE GENOMIC DNA]</scope>
</reference>
<dbReference type="GO" id="GO:0005886">
    <property type="term" value="C:plasma membrane"/>
    <property type="evidence" value="ECO:0007669"/>
    <property type="project" value="UniProtKB-SubCell"/>
</dbReference>
<comment type="caution">
    <text evidence="10">The sequence shown here is derived from an EMBL/GenBank/DDBJ whole genome shotgun (WGS) entry which is preliminary data.</text>
</comment>
<dbReference type="PANTHER" id="PTHR33908">
    <property type="entry name" value="MANNOSYLTRANSFERASE YKCB-RELATED"/>
    <property type="match status" value="1"/>
</dbReference>
<evidence type="ECO:0000313" key="10">
    <source>
        <dbReference type="EMBL" id="OGG26677.1"/>
    </source>
</evidence>
<keyword evidence="7 8" id="KW-0472">Membrane</keyword>
<feature type="transmembrane region" description="Helical" evidence="8">
    <location>
        <begin position="167"/>
        <end position="198"/>
    </location>
</feature>
<dbReference type="InterPro" id="IPR003342">
    <property type="entry name" value="ArnT-like_N"/>
</dbReference>
<dbReference type="GO" id="GO:0006493">
    <property type="term" value="P:protein O-linked glycosylation"/>
    <property type="evidence" value="ECO:0007669"/>
    <property type="project" value="InterPro"/>
</dbReference>
<dbReference type="InterPro" id="IPR050297">
    <property type="entry name" value="LipidA_mod_glycosyltrf_83"/>
</dbReference>
<feature type="transmembrane region" description="Helical" evidence="8">
    <location>
        <begin position="310"/>
        <end position="328"/>
    </location>
</feature>
<evidence type="ECO:0000259" key="9">
    <source>
        <dbReference type="Pfam" id="PF02366"/>
    </source>
</evidence>
<keyword evidence="2" id="KW-1003">Cell membrane</keyword>
<evidence type="ECO:0000256" key="7">
    <source>
        <dbReference type="ARBA" id="ARBA00023136"/>
    </source>
</evidence>
<dbReference type="AlphaFoldDB" id="A0A1F6AQX5"/>
<gene>
    <name evidence="10" type="ORF">A2960_00700</name>
</gene>
<evidence type="ECO:0000256" key="4">
    <source>
        <dbReference type="ARBA" id="ARBA00022679"/>
    </source>
</evidence>
<feature type="domain" description="ArnT-like N-terminal" evidence="9">
    <location>
        <begin position="11"/>
        <end position="229"/>
    </location>
</feature>
<protein>
    <recommendedName>
        <fullName evidence="9">ArnT-like N-terminal domain-containing protein</fullName>
    </recommendedName>
</protein>
<feature type="transmembrane region" description="Helical" evidence="8">
    <location>
        <begin position="5"/>
        <end position="22"/>
    </location>
</feature>
<dbReference type="Proteomes" id="UP000176609">
    <property type="component" value="Unassembled WGS sequence"/>
</dbReference>
<evidence type="ECO:0000256" key="2">
    <source>
        <dbReference type="ARBA" id="ARBA00022475"/>
    </source>
</evidence>
<dbReference type="Pfam" id="PF02366">
    <property type="entry name" value="PMT"/>
    <property type="match status" value="1"/>
</dbReference>
<keyword evidence="3" id="KW-0328">Glycosyltransferase</keyword>
<feature type="transmembrane region" description="Helical" evidence="8">
    <location>
        <begin position="210"/>
        <end position="229"/>
    </location>
</feature>
<name>A0A1F6AQX5_9BACT</name>
<evidence type="ECO:0000256" key="6">
    <source>
        <dbReference type="ARBA" id="ARBA00022989"/>
    </source>
</evidence>
<organism evidence="10 11">
    <name type="scientific">Candidatus Gottesmanbacteria bacterium RIFCSPLOWO2_01_FULL_39_12b</name>
    <dbReference type="NCBI Taxonomy" id="1798388"/>
    <lineage>
        <taxon>Bacteria</taxon>
        <taxon>Candidatus Gottesmaniibacteriota</taxon>
    </lineage>
</organism>
<evidence type="ECO:0000313" key="11">
    <source>
        <dbReference type="Proteomes" id="UP000176609"/>
    </source>
</evidence>
<dbReference type="GO" id="GO:0000030">
    <property type="term" value="F:mannosyltransferase activity"/>
    <property type="evidence" value="ECO:0007669"/>
    <property type="project" value="InterPro"/>
</dbReference>
<keyword evidence="5 8" id="KW-0812">Transmembrane</keyword>
<dbReference type="GO" id="GO:0016763">
    <property type="term" value="F:pentosyltransferase activity"/>
    <property type="evidence" value="ECO:0007669"/>
    <property type="project" value="TreeGrafter"/>
</dbReference>
<sequence>MKIKLLILIILILAFTFFIRIYKLTSNPEGFDQTEAAFGYNAYSLLKTSRDEYGKFLPLVLTSIGDYKLSIFSYWEIPFITLFGLNEFSVRFSVVVASMISLILIYFIIDEILKKHKIALLSLFFVGISPWHIIMSRMAYDPMVAFMWFLFSIFLFIKWYRENRYYLLILSVIALAFAISTYYSVWLLFPFTIALYWLLIYRKRLNIKQLVYLTVILLIPVLIFVKLFLTTRGQRLYQDSTFQVDAFPLLAEQIREDQHEFPIYITRLFHNKLAFYPLFIIQNLFKNLSIDFLFLTGDKIDRRFYVPYNGVLYLWTMPFFLLGLFYFWKNQPARKNLFILGPIVIIFLGSAFSAFGSETERTLFSVPIFCFLISHGLLIIYDKVRKTHLNSIILGLSGILLIYNITYFNHQYFWHGNVHQPWGRNFGVSEMINTVSALKGKYGKVVVPDNTYIYFYFYNKTDPKIAWAESENINQKANFLQHRLRSKIGDYLAMPVECPAAGRLHVLYVCQGTKIPPNSRIIKIIRYRDEQPAFTMLEFSNSITQTTPPKNLNFMGKYGLIDDSENSYWKEELEIY</sequence>
<feature type="transmembrane region" description="Helical" evidence="8">
    <location>
        <begin position="337"/>
        <end position="356"/>
    </location>
</feature>
<dbReference type="GO" id="GO:0009103">
    <property type="term" value="P:lipopolysaccharide biosynthetic process"/>
    <property type="evidence" value="ECO:0007669"/>
    <property type="project" value="UniProtKB-ARBA"/>
</dbReference>